<evidence type="ECO:0000256" key="1">
    <source>
        <dbReference type="SAM" id="MobiDB-lite"/>
    </source>
</evidence>
<gene>
    <name evidence="2" type="ORF">PPYR_04334</name>
</gene>
<evidence type="ECO:0008006" key="4">
    <source>
        <dbReference type="Google" id="ProtNLM"/>
    </source>
</evidence>
<proteinExistence type="predicted"/>
<feature type="region of interest" description="Disordered" evidence="1">
    <location>
        <begin position="18"/>
        <end position="38"/>
    </location>
</feature>
<dbReference type="Proteomes" id="UP000327044">
    <property type="component" value="Unassembled WGS sequence"/>
</dbReference>
<protein>
    <recommendedName>
        <fullName evidence="4">Transposase Helix-turn-helix domain-containing protein</fullName>
    </recommendedName>
</protein>
<name>A0A5N4AY23_PHOPY</name>
<organism evidence="2 3">
    <name type="scientific">Photinus pyralis</name>
    <name type="common">Common eastern firefly</name>
    <name type="synonym">Lampyris pyralis</name>
    <dbReference type="NCBI Taxonomy" id="7054"/>
    <lineage>
        <taxon>Eukaryota</taxon>
        <taxon>Metazoa</taxon>
        <taxon>Ecdysozoa</taxon>
        <taxon>Arthropoda</taxon>
        <taxon>Hexapoda</taxon>
        <taxon>Insecta</taxon>
        <taxon>Pterygota</taxon>
        <taxon>Neoptera</taxon>
        <taxon>Endopterygota</taxon>
        <taxon>Coleoptera</taxon>
        <taxon>Polyphaga</taxon>
        <taxon>Elateriformia</taxon>
        <taxon>Elateroidea</taxon>
        <taxon>Lampyridae</taxon>
        <taxon>Lampyrinae</taxon>
        <taxon>Photinus</taxon>
    </lineage>
</organism>
<dbReference type="AlphaFoldDB" id="A0A5N4AY23"/>
<reference evidence="2 3" key="1">
    <citation type="journal article" date="2018" name="Elife">
        <title>Firefly genomes illuminate parallel origins of bioluminescence in beetles.</title>
        <authorList>
            <person name="Fallon T.R."/>
            <person name="Lower S.E."/>
            <person name="Chang C.H."/>
            <person name="Bessho-Uehara M."/>
            <person name="Martin G.J."/>
            <person name="Bewick A.J."/>
            <person name="Behringer M."/>
            <person name="Debat H.J."/>
            <person name="Wong I."/>
            <person name="Day J.C."/>
            <person name="Suvorov A."/>
            <person name="Silva C.J."/>
            <person name="Stanger-Hall K.F."/>
            <person name="Hall D.W."/>
            <person name="Schmitz R.J."/>
            <person name="Nelson D.R."/>
            <person name="Lewis S.M."/>
            <person name="Shigenobu S."/>
            <person name="Bybee S.M."/>
            <person name="Larracuente A.M."/>
            <person name="Oba Y."/>
            <person name="Weng J.K."/>
        </authorList>
    </citation>
    <scope>NUCLEOTIDE SEQUENCE [LARGE SCALE GENOMIC DNA]</scope>
    <source>
        <strain evidence="2">1611_PpyrPB1</strain>
        <tissue evidence="2">Whole body</tissue>
    </source>
</reference>
<comment type="caution">
    <text evidence="2">The sequence shown here is derived from an EMBL/GenBank/DDBJ whole genome shotgun (WGS) entry which is preliminary data.</text>
</comment>
<accession>A0A5N4AY23</accession>
<sequence length="167" mass="19543">MNKLFDKEIMEWLLWSPTTLSSGSSSSSSSDDEQEAEPKKKIAKLDQFVEKTVVTYTDYMFKQLIRLRRSTAYQLIGRFRASKYAPRSTNNMGTSAEKCVLICLWYMANTESFRQISDRFDVALSTAHIILVNVIHYLVSLRTEFIKWPNNEEKRLISQEFCKKTRF</sequence>
<evidence type="ECO:0000313" key="2">
    <source>
        <dbReference type="EMBL" id="KAB0802148.1"/>
    </source>
</evidence>
<evidence type="ECO:0000313" key="3">
    <source>
        <dbReference type="Proteomes" id="UP000327044"/>
    </source>
</evidence>
<keyword evidence="3" id="KW-1185">Reference proteome</keyword>
<dbReference type="InParanoid" id="A0A5N4AY23"/>
<dbReference type="EMBL" id="VVIM01000002">
    <property type="protein sequence ID" value="KAB0802148.1"/>
    <property type="molecule type" value="Genomic_DNA"/>
</dbReference>